<dbReference type="InterPro" id="IPR003615">
    <property type="entry name" value="HNH_nuc"/>
</dbReference>
<evidence type="ECO:0000313" key="2">
    <source>
        <dbReference type="EMBL" id="ALO80891.1"/>
    </source>
</evidence>
<dbReference type="RefSeq" id="YP_009216610.1">
    <property type="nucleotide sequence ID" value="NC_028990.1"/>
</dbReference>
<dbReference type="Gene3D" id="3.90.75.20">
    <property type="match status" value="1"/>
</dbReference>
<name>A0A0S2MY63_9CAUD</name>
<dbReference type="GeneID" id="26642995"/>
<dbReference type="SMART" id="SM00507">
    <property type="entry name" value="HNHc"/>
    <property type="match status" value="1"/>
</dbReference>
<keyword evidence="2" id="KW-0255">Endonuclease</keyword>
<organism evidence="2 3">
    <name type="scientific">Enterococcus phage vB_EfaS_IME196</name>
    <dbReference type="NCBI Taxonomy" id="1747289"/>
    <lineage>
        <taxon>Viruses</taxon>
        <taxon>Duplodnaviria</taxon>
        <taxon>Heunggongvirae</taxon>
        <taxon>Uroviricota</taxon>
        <taxon>Caudoviricetes</taxon>
        <taxon>Efquatrovirus</taxon>
        <taxon>Efquatrovirus IME196</taxon>
    </lineage>
</organism>
<evidence type="ECO:0000259" key="1">
    <source>
        <dbReference type="SMART" id="SM00507"/>
    </source>
</evidence>
<dbReference type="Pfam" id="PF07463">
    <property type="entry name" value="NUMOD4"/>
    <property type="match status" value="1"/>
</dbReference>
<keyword evidence="2" id="KW-0540">Nuclease</keyword>
<dbReference type="InterPro" id="IPR010902">
    <property type="entry name" value="NUMOD4"/>
</dbReference>
<dbReference type="OrthoDB" id="21336at10239"/>
<proteinExistence type="predicted"/>
<dbReference type="Proteomes" id="UP000202117">
    <property type="component" value="Segment"/>
</dbReference>
<protein>
    <submittedName>
        <fullName evidence="2">HNH homing endonuclease</fullName>
    </submittedName>
</protein>
<keyword evidence="3" id="KW-1185">Reference proteome</keyword>
<dbReference type="GO" id="GO:0016788">
    <property type="term" value="F:hydrolase activity, acting on ester bonds"/>
    <property type="evidence" value="ECO:0007669"/>
    <property type="project" value="InterPro"/>
</dbReference>
<dbReference type="EMBL" id="KT932701">
    <property type="protein sequence ID" value="ALO80891.1"/>
    <property type="molecule type" value="Genomic_DNA"/>
</dbReference>
<reference evidence="2 3" key="1">
    <citation type="submission" date="2015-10" db="EMBL/GenBank/DDBJ databases">
        <authorList>
            <person name="Gilbert D.G."/>
        </authorList>
    </citation>
    <scope>NUCLEOTIDE SEQUENCE [LARGE SCALE GENOMIC DNA]</scope>
</reference>
<accession>A0A0S2MY63</accession>
<keyword evidence="2" id="KW-0378">Hydrolase</keyword>
<dbReference type="GO" id="GO:0004519">
    <property type="term" value="F:endonuclease activity"/>
    <property type="evidence" value="ECO:0007669"/>
    <property type="project" value="UniProtKB-KW"/>
</dbReference>
<sequence length="170" mass="19789">MEKWKDIVEYEGLYQVSNLGNVYSFKTNKYLKPSGDKYLHVILSKNNRTKTVRIHRLVAEAFIPNQDNKPQVNHIDGDRYNNNVKNLEWLTCKENIVHAYDYLGKVASTTNAHNSNKVRCEVIEKSNGNSIIFDSIKEAENYYGVHTNTFSRAITKQNGKMRKYNIRKLD</sequence>
<feature type="domain" description="HNH nuclease" evidence="1">
    <location>
        <begin position="48"/>
        <end position="96"/>
    </location>
</feature>
<evidence type="ECO:0000313" key="3">
    <source>
        <dbReference type="Proteomes" id="UP000202117"/>
    </source>
</evidence>
<dbReference type="KEGG" id="vg:26642995"/>
<dbReference type="InterPro" id="IPR044925">
    <property type="entry name" value="His-Me_finger_sf"/>
</dbReference>
<dbReference type="Pfam" id="PF13392">
    <property type="entry name" value="HNH_3"/>
    <property type="match status" value="1"/>
</dbReference>
<dbReference type="SUPFAM" id="SSF54060">
    <property type="entry name" value="His-Me finger endonucleases"/>
    <property type="match status" value="1"/>
</dbReference>